<dbReference type="SUPFAM" id="SSF51905">
    <property type="entry name" value="FAD/NAD(P)-binding domain"/>
    <property type="match status" value="1"/>
</dbReference>
<dbReference type="GO" id="GO:0010181">
    <property type="term" value="F:FMN binding"/>
    <property type="evidence" value="ECO:0007669"/>
    <property type="project" value="InterPro"/>
</dbReference>
<protein>
    <recommendedName>
        <fullName evidence="4">Urocanate reductase</fullName>
        <ecNumber evidence="3">1.3.99.33</ecNumber>
    </recommendedName>
</protein>
<evidence type="ECO:0000313" key="11">
    <source>
        <dbReference type="Proteomes" id="UP001213015"/>
    </source>
</evidence>
<dbReference type="InterPro" id="IPR036188">
    <property type="entry name" value="FAD/NAD-bd_sf"/>
</dbReference>
<accession>A0AAP3GVZ5</accession>
<dbReference type="InterPro" id="IPR027477">
    <property type="entry name" value="Succ_DH/fumarate_Rdtase_cat_sf"/>
</dbReference>
<dbReference type="GO" id="GO:0008202">
    <property type="term" value="P:steroid metabolic process"/>
    <property type="evidence" value="ECO:0007669"/>
    <property type="project" value="UniProtKB-ARBA"/>
</dbReference>
<evidence type="ECO:0000259" key="9">
    <source>
        <dbReference type="SMART" id="SM00900"/>
    </source>
</evidence>
<gene>
    <name evidence="10" type="ORF">L2422_03165</name>
</gene>
<dbReference type="AlphaFoldDB" id="A0AAP3GVZ5"/>
<dbReference type="PANTHER" id="PTHR43400">
    <property type="entry name" value="FUMARATE REDUCTASE"/>
    <property type="match status" value="1"/>
</dbReference>
<dbReference type="InterPro" id="IPR007329">
    <property type="entry name" value="FMN-bd"/>
</dbReference>
<dbReference type="Gene3D" id="3.50.50.60">
    <property type="entry name" value="FAD/NAD(P)-binding domain"/>
    <property type="match status" value="1"/>
</dbReference>
<dbReference type="Proteomes" id="UP001213015">
    <property type="component" value="Unassembled WGS sequence"/>
</dbReference>
<evidence type="ECO:0000256" key="2">
    <source>
        <dbReference type="ARBA" id="ARBA00001974"/>
    </source>
</evidence>
<organism evidence="10 11">
    <name type="scientific">Lactobacillus mulieris</name>
    <dbReference type="NCBI Taxonomy" id="2508708"/>
    <lineage>
        <taxon>Bacteria</taxon>
        <taxon>Bacillati</taxon>
        <taxon>Bacillota</taxon>
        <taxon>Bacilli</taxon>
        <taxon>Lactobacillales</taxon>
        <taxon>Lactobacillaceae</taxon>
        <taxon>Lactobacillus</taxon>
    </lineage>
</organism>
<dbReference type="InterPro" id="IPR003953">
    <property type="entry name" value="FAD-dep_OxRdtase_2_FAD-bd"/>
</dbReference>
<dbReference type="Gene3D" id="3.90.1010.20">
    <property type="match status" value="1"/>
</dbReference>
<name>A0AAP3GVZ5_9LACO</name>
<evidence type="ECO:0000256" key="5">
    <source>
        <dbReference type="ARBA" id="ARBA00022630"/>
    </source>
</evidence>
<evidence type="ECO:0000256" key="4">
    <source>
        <dbReference type="ARBA" id="ARBA00015872"/>
    </source>
</evidence>
<proteinExistence type="predicted"/>
<reference evidence="10" key="1">
    <citation type="submission" date="2022-01" db="EMBL/GenBank/DDBJ databases">
        <title>VMRC isolate genome collection.</title>
        <authorList>
            <person name="France M."/>
            <person name="Rutt L."/>
            <person name="Humphrys M."/>
            <person name="Ravel J."/>
        </authorList>
    </citation>
    <scope>NUCLEOTIDE SEQUENCE</scope>
    <source>
        <strain evidence="10">C0127B5</strain>
    </source>
</reference>
<comment type="caution">
    <text evidence="10">The sequence shown here is derived from an EMBL/GenBank/DDBJ whole genome shotgun (WGS) entry which is preliminary data.</text>
</comment>
<dbReference type="SMART" id="SM00900">
    <property type="entry name" value="FMN_bind"/>
    <property type="match status" value="1"/>
</dbReference>
<evidence type="ECO:0000256" key="1">
    <source>
        <dbReference type="ARBA" id="ARBA00001917"/>
    </source>
</evidence>
<comment type="cofactor">
    <cofactor evidence="2">
        <name>FAD</name>
        <dbReference type="ChEBI" id="CHEBI:57692"/>
    </cofactor>
</comment>
<dbReference type="InterPro" id="IPR050315">
    <property type="entry name" value="FAD-oxidoreductase_2"/>
</dbReference>
<evidence type="ECO:0000313" key="10">
    <source>
        <dbReference type="EMBL" id="MCZ3844525.1"/>
    </source>
</evidence>
<evidence type="ECO:0000256" key="7">
    <source>
        <dbReference type="ARBA" id="ARBA00023002"/>
    </source>
</evidence>
<sequence>MTKQTLQAEANGRNGKIKFDINIDNNEIKDIKVTKSSETPAIFNQVFDKLKNSIIEEQSFDVDAVSGATIMTSALLDSGKNALNQAGVTPVAKESDKTHREVNLDVDVAVIGSGAAGLIAACRALSMGKNVVVLEKNGYLGGATILNGSNVVATGSNLAQQLFGTEAQEDSSKRLFDDITRECRGTNYPELSKILVNNIGKAVDFIKEFANLTYQKAETQTIEHSVNRQVEMPSESSYELIKKIATAFEEKGGKILLDARVEKINSEDGVPVSLVAEGKHQTTNVKFKSLILAAGGWGAKDFKEKRTSIPYYGPMTSTGDYFFFNKGLNLASRNLDWYKVYPHGLEVEPGIAKLTTYSTKEASDMGAIFINRAGNRIVNESDPYTHFRDAIAAQKDQIAFVLMDQRIWNRFYELMLKYGFTADEISHYFALDGKQSPILVKGNLETVANKAGINFENLQHTLSNYQNYAKNGKDPEFGREAKFMHEYSGDTYYVIEQKLRFCTTLGGYETNSQMQLLNSDMKPVANYYAAGEIIGGANGHDSMPSMMNSWSYASGFLAGTNASDNCNNR</sequence>
<dbReference type="GO" id="GO:0016020">
    <property type="term" value="C:membrane"/>
    <property type="evidence" value="ECO:0007669"/>
    <property type="project" value="InterPro"/>
</dbReference>
<dbReference type="Gene3D" id="3.90.700.10">
    <property type="entry name" value="Succinate dehydrogenase/fumarate reductase flavoprotein, catalytic domain"/>
    <property type="match status" value="1"/>
</dbReference>
<dbReference type="EC" id="1.3.99.33" evidence="3"/>
<keyword evidence="5" id="KW-0285">Flavoprotein</keyword>
<evidence type="ECO:0000256" key="3">
    <source>
        <dbReference type="ARBA" id="ARBA00013137"/>
    </source>
</evidence>
<evidence type="ECO:0000256" key="8">
    <source>
        <dbReference type="ARBA" id="ARBA00049922"/>
    </source>
</evidence>
<evidence type="ECO:0000256" key="6">
    <source>
        <dbReference type="ARBA" id="ARBA00022827"/>
    </source>
</evidence>
<dbReference type="SUPFAM" id="SSF56425">
    <property type="entry name" value="Succinate dehydrogenase/fumarate reductase flavoprotein, catalytic domain"/>
    <property type="match status" value="1"/>
</dbReference>
<dbReference type="RefSeq" id="WP_006586201.1">
    <property type="nucleotide sequence ID" value="NZ_CABMGH010000055.1"/>
</dbReference>
<dbReference type="PANTHER" id="PTHR43400:SF10">
    <property type="entry name" value="3-OXOSTEROID 1-DEHYDROGENASE"/>
    <property type="match status" value="1"/>
</dbReference>
<dbReference type="Pfam" id="PF00890">
    <property type="entry name" value="FAD_binding_2"/>
    <property type="match status" value="1"/>
</dbReference>
<feature type="domain" description="FMN-binding" evidence="9">
    <location>
        <begin position="12"/>
        <end position="86"/>
    </location>
</feature>
<dbReference type="GO" id="GO:0033765">
    <property type="term" value="F:steroid dehydrogenase activity, acting on the CH-CH group of donors"/>
    <property type="evidence" value="ECO:0007669"/>
    <property type="project" value="UniProtKB-ARBA"/>
</dbReference>
<dbReference type="GeneID" id="97458885"/>
<dbReference type="EMBL" id="JAKHLF010000003">
    <property type="protein sequence ID" value="MCZ3844525.1"/>
    <property type="molecule type" value="Genomic_DNA"/>
</dbReference>
<dbReference type="Pfam" id="PF04205">
    <property type="entry name" value="FMN_bind"/>
    <property type="match status" value="1"/>
</dbReference>
<comment type="catalytic activity">
    <reaction evidence="8">
        <text>dihydrourocanate + A = urocanate + AH2</text>
        <dbReference type="Rhea" id="RHEA:36059"/>
        <dbReference type="ChEBI" id="CHEBI:13193"/>
        <dbReference type="ChEBI" id="CHEBI:17499"/>
        <dbReference type="ChEBI" id="CHEBI:27247"/>
        <dbReference type="ChEBI" id="CHEBI:72991"/>
        <dbReference type="EC" id="1.3.99.33"/>
    </reaction>
</comment>
<keyword evidence="6" id="KW-0274">FAD</keyword>
<keyword evidence="7" id="KW-0560">Oxidoreductase</keyword>
<comment type="cofactor">
    <cofactor evidence="1">
        <name>FMN</name>
        <dbReference type="ChEBI" id="CHEBI:58210"/>
    </cofactor>
</comment>